<sequence length="285" mass="31773">MTSMQNIQPLGETGPAISHLEIGTGHTDCHARFYPALYRLDLIRDEGEEKIDLGFSGSRLLERLLQAPGQVVPREELLAHAWSDRIVGPGSLNQQIYTLRQVLGDEKKREIIQTLPRRGYLFNPKFLTGQAAEPQPMEAPVTANAIPPFAAPMEHFSRPLAPWRFSLLTLGVGSMLALILVLALTWFYKLMFQTPVFSTEVQAGKAQIIYADSREDALQELVMDTRSLSQQVAELATRPAKLVLNLTAGFYEILCMQPDGGVNWLMVHRSQLAAVPNEHLKSCLN</sequence>
<gene>
    <name evidence="5" type="ORF">PCA10_41970</name>
</gene>
<dbReference type="RefSeq" id="WP_016494063.1">
    <property type="nucleotide sequence ID" value="NC_021499.1"/>
</dbReference>
<dbReference type="PATRIC" id="fig|1245471.3.peg.4246"/>
<dbReference type="STRING" id="1245471.PCA10_41970"/>
<evidence type="ECO:0000313" key="6">
    <source>
        <dbReference type="Proteomes" id="UP000015503"/>
    </source>
</evidence>
<dbReference type="GO" id="GO:0000160">
    <property type="term" value="P:phosphorelay signal transduction system"/>
    <property type="evidence" value="ECO:0007669"/>
    <property type="project" value="InterPro"/>
</dbReference>
<keyword evidence="3" id="KW-1133">Transmembrane helix</keyword>
<feature type="transmembrane region" description="Helical" evidence="3">
    <location>
        <begin position="165"/>
        <end position="188"/>
    </location>
</feature>
<dbReference type="GO" id="GO:0006355">
    <property type="term" value="P:regulation of DNA-templated transcription"/>
    <property type="evidence" value="ECO:0007669"/>
    <property type="project" value="InterPro"/>
</dbReference>
<keyword evidence="1 2" id="KW-0238">DNA-binding</keyword>
<dbReference type="SMART" id="SM00862">
    <property type="entry name" value="Trans_reg_C"/>
    <property type="match status" value="1"/>
</dbReference>
<dbReference type="PROSITE" id="PS51755">
    <property type="entry name" value="OMPR_PHOB"/>
    <property type="match status" value="1"/>
</dbReference>
<dbReference type="AlphaFoldDB" id="S6BKW2"/>
<dbReference type="InterPro" id="IPR001867">
    <property type="entry name" value="OmpR/PhoB-type_DNA-bd"/>
</dbReference>
<keyword evidence="3" id="KW-0472">Membrane</keyword>
<dbReference type="Pfam" id="PF00486">
    <property type="entry name" value="Trans_reg_C"/>
    <property type="match status" value="1"/>
</dbReference>
<keyword evidence="6" id="KW-1185">Reference proteome</keyword>
<dbReference type="InterPro" id="IPR016032">
    <property type="entry name" value="Sig_transdc_resp-reg_C-effctor"/>
</dbReference>
<accession>S6BKW2</accession>
<evidence type="ECO:0000259" key="4">
    <source>
        <dbReference type="PROSITE" id="PS51755"/>
    </source>
</evidence>
<dbReference type="GO" id="GO:0003677">
    <property type="term" value="F:DNA binding"/>
    <property type="evidence" value="ECO:0007669"/>
    <property type="project" value="UniProtKB-UniRule"/>
</dbReference>
<evidence type="ECO:0000256" key="1">
    <source>
        <dbReference type="ARBA" id="ARBA00023125"/>
    </source>
</evidence>
<proteinExistence type="predicted"/>
<feature type="DNA-binding region" description="OmpR/PhoB-type" evidence="2">
    <location>
        <begin position="24"/>
        <end position="124"/>
    </location>
</feature>
<protein>
    <recommendedName>
        <fullName evidence="4">OmpR/PhoB-type domain-containing protein</fullName>
    </recommendedName>
</protein>
<evidence type="ECO:0000256" key="3">
    <source>
        <dbReference type="SAM" id="Phobius"/>
    </source>
</evidence>
<dbReference type="KEGG" id="pre:PCA10_41970"/>
<dbReference type="HOGENOM" id="CLU_087922_0_0_6"/>
<name>S6BKW2_METRE</name>
<evidence type="ECO:0000256" key="2">
    <source>
        <dbReference type="PROSITE-ProRule" id="PRU01091"/>
    </source>
</evidence>
<feature type="domain" description="OmpR/PhoB-type" evidence="4">
    <location>
        <begin position="24"/>
        <end position="124"/>
    </location>
</feature>
<dbReference type="Gene3D" id="1.10.10.10">
    <property type="entry name" value="Winged helix-like DNA-binding domain superfamily/Winged helix DNA-binding domain"/>
    <property type="match status" value="1"/>
</dbReference>
<dbReference type="EMBL" id="AP013068">
    <property type="protein sequence ID" value="BAN49929.1"/>
    <property type="molecule type" value="Genomic_DNA"/>
</dbReference>
<dbReference type="SUPFAM" id="SSF46894">
    <property type="entry name" value="C-terminal effector domain of the bipartite response regulators"/>
    <property type="match status" value="1"/>
</dbReference>
<reference evidence="5 6" key="1">
    <citation type="journal article" date="2013" name="Genome Announc.">
        <title>Complete Genome Sequence of the Carbazole Degrader Pseudomonas resinovorans Strain CA10 (NBRC 106553).</title>
        <authorList>
            <person name="Shintani M."/>
            <person name="Hosoyama A."/>
            <person name="Ohji S."/>
            <person name="Tsuchikane K."/>
            <person name="Takarada H."/>
            <person name="Yamazoe A."/>
            <person name="Fujita N."/>
            <person name="Nojiri H."/>
        </authorList>
    </citation>
    <scope>NUCLEOTIDE SEQUENCE [LARGE SCALE GENOMIC DNA]</scope>
    <source>
        <strain evidence="5 6">NBRC 106553</strain>
    </source>
</reference>
<evidence type="ECO:0000313" key="5">
    <source>
        <dbReference type="EMBL" id="BAN49929.1"/>
    </source>
</evidence>
<dbReference type="CDD" id="cd00383">
    <property type="entry name" value="trans_reg_C"/>
    <property type="match status" value="1"/>
</dbReference>
<dbReference type="Proteomes" id="UP000015503">
    <property type="component" value="Chromosome"/>
</dbReference>
<dbReference type="eggNOG" id="COG3710">
    <property type="taxonomic scope" value="Bacteria"/>
</dbReference>
<keyword evidence="3" id="KW-0812">Transmembrane</keyword>
<dbReference type="InterPro" id="IPR036388">
    <property type="entry name" value="WH-like_DNA-bd_sf"/>
</dbReference>
<organism evidence="5 6">
    <name type="scientific">Metapseudomonas resinovorans NBRC 106553</name>
    <dbReference type="NCBI Taxonomy" id="1245471"/>
    <lineage>
        <taxon>Bacteria</taxon>
        <taxon>Pseudomonadati</taxon>
        <taxon>Pseudomonadota</taxon>
        <taxon>Gammaproteobacteria</taxon>
        <taxon>Pseudomonadales</taxon>
        <taxon>Pseudomonadaceae</taxon>
        <taxon>Metapseudomonas</taxon>
    </lineage>
</organism>